<keyword evidence="5" id="KW-0479">Metal-binding</keyword>
<keyword evidence="2 8" id="KW-0808">Transferase</keyword>
<dbReference type="InterPro" id="IPR003607">
    <property type="entry name" value="HD/PDEase_dom"/>
</dbReference>
<dbReference type="SUPFAM" id="SSF81891">
    <property type="entry name" value="Poly A polymerase C-terminal region-like"/>
    <property type="match status" value="1"/>
</dbReference>
<name>A0A7I7K5S9_9MYCO</name>
<dbReference type="InterPro" id="IPR014065">
    <property type="entry name" value="tRNA_adenylyltransferase"/>
</dbReference>
<evidence type="ECO:0000313" key="9">
    <source>
        <dbReference type="Proteomes" id="UP000467006"/>
    </source>
</evidence>
<dbReference type="Pfam" id="PF01966">
    <property type="entry name" value="HD"/>
    <property type="match status" value="1"/>
</dbReference>
<dbReference type="InterPro" id="IPR002646">
    <property type="entry name" value="PolA_pol_head_dom"/>
</dbReference>
<keyword evidence="3" id="KW-0819">tRNA processing</keyword>
<gene>
    <name evidence="8" type="ORF">MDUV_42870</name>
</gene>
<dbReference type="SUPFAM" id="SSF81301">
    <property type="entry name" value="Nucleotidyltransferase"/>
    <property type="match status" value="1"/>
</dbReference>
<dbReference type="InterPro" id="IPR006675">
    <property type="entry name" value="HDIG_dom"/>
</dbReference>
<dbReference type="KEGG" id="mdu:MDUV_42870"/>
<evidence type="ECO:0000256" key="4">
    <source>
        <dbReference type="ARBA" id="ARBA00022695"/>
    </source>
</evidence>
<evidence type="ECO:0000256" key="3">
    <source>
        <dbReference type="ARBA" id="ARBA00022694"/>
    </source>
</evidence>
<dbReference type="OrthoDB" id="9805698at2"/>
<protein>
    <submittedName>
        <fullName evidence="8">CCA tRNA nucleotidyltransferase</fullName>
    </submittedName>
</protein>
<dbReference type="AlphaFoldDB" id="A0A7I7K5S9"/>
<dbReference type="Gene3D" id="1.10.3090.10">
    <property type="entry name" value="cca-adding enzyme, domain 2"/>
    <property type="match status" value="1"/>
</dbReference>
<evidence type="ECO:0000256" key="6">
    <source>
        <dbReference type="ARBA" id="ARBA00022741"/>
    </source>
</evidence>
<dbReference type="GO" id="GO:0016779">
    <property type="term" value="F:nucleotidyltransferase activity"/>
    <property type="evidence" value="ECO:0007669"/>
    <property type="project" value="UniProtKB-KW"/>
</dbReference>
<reference evidence="8 9" key="1">
    <citation type="journal article" date="2019" name="Emerg. Microbes Infect.">
        <title>Comprehensive subspecies identification of 175 nontuberculous mycobacteria species based on 7547 genomic profiles.</title>
        <authorList>
            <person name="Matsumoto Y."/>
            <person name="Kinjo T."/>
            <person name="Motooka D."/>
            <person name="Nabeya D."/>
            <person name="Jung N."/>
            <person name="Uechi K."/>
            <person name="Horii T."/>
            <person name="Iida T."/>
            <person name="Fujita J."/>
            <person name="Nakamura S."/>
        </authorList>
    </citation>
    <scope>NUCLEOTIDE SEQUENCE [LARGE SCALE GENOMIC DNA]</scope>
    <source>
        <strain evidence="8 9">JCM 6396</strain>
    </source>
</reference>
<keyword evidence="4" id="KW-0548">Nucleotidyltransferase</keyword>
<dbReference type="NCBIfam" id="TIGR00277">
    <property type="entry name" value="HDIG"/>
    <property type="match status" value="1"/>
</dbReference>
<dbReference type="Proteomes" id="UP000467006">
    <property type="component" value="Chromosome"/>
</dbReference>
<dbReference type="GO" id="GO:0046872">
    <property type="term" value="F:metal ion binding"/>
    <property type="evidence" value="ECO:0007669"/>
    <property type="project" value="UniProtKB-KW"/>
</dbReference>
<dbReference type="InterPro" id="IPR043519">
    <property type="entry name" value="NT_sf"/>
</dbReference>
<dbReference type="InterPro" id="IPR032828">
    <property type="entry name" value="PolyA_RNA-bd"/>
</dbReference>
<dbReference type="NCBIfam" id="TIGR02692">
    <property type="entry name" value="tRNA_CCA_actino"/>
    <property type="match status" value="1"/>
</dbReference>
<dbReference type="Pfam" id="PF01743">
    <property type="entry name" value="PolyA_pol"/>
    <property type="match status" value="1"/>
</dbReference>
<dbReference type="GO" id="GO:0000166">
    <property type="term" value="F:nucleotide binding"/>
    <property type="evidence" value="ECO:0007669"/>
    <property type="project" value="UniProtKB-KW"/>
</dbReference>
<keyword evidence="9" id="KW-1185">Reference proteome</keyword>
<keyword evidence="7" id="KW-0460">Magnesium</keyword>
<evidence type="ECO:0000256" key="7">
    <source>
        <dbReference type="ARBA" id="ARBA00022842"/>
    </source>
</evidence>
<evidence type="ECO:0000313" key="8">
    <source>
        <dbReference type="EMBL" id="BBX19427.1"/>
    </source>
</evidence>
<organism evidence="8 9">
    <name type="scientific">Mycolicibacterium duvalii</name>
    <dbReference type="NCBI Taxonomy" id="39688"/>
    <lineage>
        <taxon>Bacteria</taxon>
        <taxon>Bacillati</taxon>
        <taxon>Actinomycetota</taxon>
        <taxon>Actinomycetes</taxon>
        <taxon>Mycobacteriales</taxon>
        <taxon>Mycobacteriaceae</taxon>
        <taxon>Mycolicibacterium</taxon>
    </lineage>
</organism>
<dbReference type="InterPro" id="IPR050264">
    <property type="entry name" value="Bact_CCA-adding_enz_type3_sf"/>
</dbReference>
<dbReference type="RefSeq" id="WP_098005870.1">
    <property type="nucleotide sequence ID" value="NZ_AP022563.1"/>
</dbReference>
<dbReference type="GO" id="GO:0000049">
    <property type="term" value="F:tRNA binding"/>
    <property type="evidence" value="ECO:0007669"/>
    <property type="project" value="TreeGrafter"/>
</dbReference>
<accession>A0A7I7K5S9</accession>
<dbReference type="PANTHER" id="PTHR46173:SF1">
    <property type="entry name" value="CCA TRNA NUCLEOTIDYLTRANSFERASE 1, MITOCHONDRIAL"/>
    <property type="match status" value="1"/>
</dbReference>
<dbReference type="PANTHER" id="PTHR46173">
    <property type="entry name" value="CCA TRNA NUCLEOTIDYLTRANSFERASE 1, MITOCHONDRIAL"/>
    <property type="match status" value="1"/>
</dbReference>
<keyword evidence="6" id="KW-0547">Nucleotide-binding</keyword>
<evidence type="ECO:0000256" key="2">
    <source>
        <dbReference type="ARBA" id="ARBA00022679"/>
    </source>
</evidence>
<sequence>MPDPRQPSPSDVELLAAAQVSLNRHARVLAGLGRLFADHGHQLYLVGGSVRDALLGRLGTDLDFTTDARPEQMQAFLRDWADALWDTGIEFGTLGVGKDGDRLELTTFRADSYDQQSRHPEVRFGDNLADDLVRRDFTVNAMAVQITAQGPGEFFDPLNGLSALRAGVLDTPAEPEVSFGDDPLRMLRAARFVSQLGFAVAPRVRRALGDMAPQLGRISAERVAAELDKLLLGRDPVAGIDLMVETGLGEVVLPEVGGMRMAIDEHHQHKDVYQHSLTVLRQAMELEEPGSPPDLVLRWAALLHDIGKPATRRHEPDGGVSFHHHEVVGAKMARKRMRALKYSKQMVDDVSQLVYLHLRFHGYGDGRWTDSAVRRYVTDAGPLLGRLHKLVRADCTTRNKRRAARLQANYDDLERRIEELAAREDLARVRPDLDGNEIMEILGIPAGPQVGRAWNHLKELRLDRGPLSREEAVDELLAWWNRERS</sequence>
<dbReference type="Gene3D" id="3.30.460.10">
    <property type="entry name" value="Beta Polymerase, domain 2"/>
    <property type="match status" value="1"/>
</dbReference>
<dbReference type="FunFam" id="1.10.3090.10:FF:000002">
    <property type="entry name" value="CCA tRNA nucleotidyltransferase"/>
    <property type="match status" value="1"/>
</dbReference>
<dbReference type="GO" id="GO:0008033">
    <property type="term" value="P:tRNA processing"/>
    <property type="evidence" value="ECO:0007669"/>
    <property type="project" value="UniProtKB-KW"/>
</dbReference>
<dbReference type="CDD" id="cd00077">
    <property type="entry name" value="HDc"/>
    <property type="match status" value="1"/>
</dbReference>
<comment type="cofactor">
    <cofactor evidence="1">
        <name>Mg(2+)</name>
        <dbReference type="ChEBI" id="CHEBI:18420"/>
    </cofactor>
</comment>
<dbReference type="InterPro" id="IPR006674">
    <property type="entry name" value="HD_domain"/>
</dbReference>
<evidence type="ECO:0000256" key="1">
    <source>
        <dbReference type="ARBA" id="ARBA00001946"/>
    </source>
</evidence>
<proteinExistence type="predicted"/>
<evidence type="ECO:0000256" key="5">
    <source>
        <dbReference type="ARBA" id="ARBA00022723"/>
    </source>
</evidence>
<dbReference type="SMART" id="SM00471">
    <property type="entry name" value="HDc"/>
    <property type="match status" value="1"/>
</dbReference>
<dbReference type="EMBL" id="AP022563">
    <property type="protein sequence ID" value="BBX19427.1"/>
    <property type="molecule type" value="Genomic_DNA"/>
</dbReference>
<dbReference type="Pfam" id="PF12627">
    <property type="entry name" value="PolyA_pol_RNAbd"/>
    <property type="match status" value="1"/>
</dbReference>
<dbReference type="CDD" id="cd05398">
    <property type="entry name" value="NT_ClassII-CCAase"/>
    <property type="match status" value="1"/>
</dbReference>